<feature type="compositionally biased region" description="Polar residues" evidence="1">
    <location>
        <begin position="139"/>
        <end position="155"/>
    </location>
</feature>
<evidence type="ECO:0000313" key="3">
    <source>
        <dbReference type="Proteomes" id="UP000838756"/>
    </source>
</evidence>
<feature type="compositionally biased region" description="Polar residues" evidence="1">
    <location>
        <begin position="110"/>
        <end position="131"/>
    </location>
</feature>
<organism evidence="2 3">
    <name type="scientific">Pararge aegeria aegeria</name>
    <dbReference type="NCBI Taxonomy" id="348720"/>
    <lineage>
        <taxon>Eukaryota</taxon>
        <taxon>Metazoa</taxon>
        <taxon>Ecdysozoa</taxon>
        <taxon>Arthropoda</taxon>
        <taxon>Hexapoda</taxon>
        <taxon>Insecta</taxon>
        <taxon>Pterygota</taxon>
        <taxon>Neoptera</taxon>
        <taxon>Endopterygota</taxon>
        <taxon>Lepidoptera</taxon>
        <taxon>Glossata</taxon>
        <taxon>Ditrysia</taxon>
        <taxon>Papilionoidea</taxon>
        <taxon>Nymphalidae</taxon>
        <taxon>Satyrinae</taxon>
        <taxon>Satyrini</taxon>
        <taxon>Parargina</taxon>
        <taxon>Pararge</taxon>
    </lineage>
</organism>
<sequence length="167" mass="18588">MLPIPCEPGTQDLQETRNKPPENPDAPQRKKAKVDGSDEIMHSTFQILQDFTSAKSDECTTFGKFITEKLKTYSQNTRACVQHHISNILFSADRGEYEYMYQQHGYWTPDSQLSRNESNHAGPSGLQSTPSPAAVPSTADAQLSSPEASINSQESEGFMREFGDLID</sequence>
<comment type="caution">
    <text evidence="2">The sequence shown here is derived from an EMBL/GenBank/DDBJ whole genome shotgun (WGS) entry which is preliminary data.</text>
</comment>
<keyword evidence="3" id="KW-1185">Reference proteome</keyword>
<protein>
    <submittedName>
        <fullName evidence="2">Jg21542 protein</fullName>
    </submittedName>
</protein>
<evidence type="ECO:0000256" key="1">
    <source>
        <dbReference type="SAM" id="MobiDB-lite"/>
    </source>
</evidence>
<name>A0A8S4RR26_9NEOP</name>
<evidence type="ECO:0000313" key="2">
    <source>
        <dbReference type="EMBL" id="CAH2239538.1"/>
    </source>
</evidence>
<dbReference type="Proteomes" id="UP000838756">
    <property type="component" value="Unassembled WGS sequence"/>
</dbReference>
<feature type="region of interest" description="Disordered" evidence="1">
    <location>
        <begin position="1"/>
        <end position="37"/>
    </location>
</feature>
<proteinExistence type="predicted"/>
<accession>A0A8S4RR26</accession>
<dbReference type="EMBL" id="CAKXAJ010025439">
    <property type="protein sequence ID" value="CAH2239538.1"/>
    <property type="molecule type" value="Genomic_DNA"/>
</dbReference>
<gene>
    <name evidence="2" type="primary">jg21542</name>
    <name evidence="2" type="ORF">PAEG_LOCUS16239</name>
</gene>
<dbReference type="AlphaFoldDB" id="A0A8S4RR26"/>
<reference evidence="2" key="1">
    <citation type="submission" date="2022-03" db="EMBL/GenBank/DDBJ databases">
        <authorList>
            <person name="Lindestad O."/>
        </authorList>
    </citation>
    <scope>NUCLEOTIDE SEQUENCE</scope>
</reference>
<feature type="compositionally biased region" description="Basic and acidic residues" evidence="1">
    <location>
        <begin position="157"/>
        <end position="167"/>
    </location>
</feature>
<feature type="region of interest" description="Disordered" evidence="1">
    <location>
        <begin position="110"/>
        <end position="167"/>
    </location>
</feature>
<dbReference type="OrthoDB" id="10051975at2759"/>